<proteinExistence type="predicted"/>
<gene>
    <name evidence="1" type="ORF">AVEN_267949-2_1</name>
</gene>
<protein>
    <submittedName>
        <fullName evidence="1">Uncharacterized protein</fullName>
    </submittedName>
</protein>
<feature type="non-terminal residue" evidence="1">
    <location>
        <position position="1"/>
    </location>
</feature>
<evidence type="ECO:0000313" key="1">
    <source>
        <dbReference type="EMBL" id="GBN91878.1"/>
    </source>
</evidence>
<comment type="caution">
    <text evidence="1">The sequence shown here is derived from an EMBL/GenBank/DDBJ whole genome shotgun (WGS) entry which is preliminary data.</text>
</comment>
<dbReference type="Proteomes" id="UP000499080">
    <property type="component" value="Unassembled WGS sequence"/>
</dbReference>
<evidence type="ECO:0000313" key="2">
    <source>
        <dbReference type="Proteomes" id="UP000499080"/>
    </source>
</evidence>
<accession>A0A4Y2SU12</accession>
<name>A0A4Y2SU12_ARAVE</name>
<sequence>RKAEGEKMKSIKRKYETKYLDDPFEVPKMNLYLYYTVTARLTLLLCYCDVNL</sequence>
<organism evidence="1 2">
    <name type="scientific">Araneus ventricosus</name>
    <name type="common">Orbweaver spider</name>
    <name type="synonym">Epeira ventricosa</name>
    <dbReference type="NCBI Taxonomy" id="182803"/>
    <lineage>
        <taxon>Eukaryota</taxon>
        <taxon>Metazoa</taxon>
        <taxon>Ecdysozoa</taxon>
        <taxon>Arthropoda</taxon>
        <taxon>Chelicerata</taxon>
        <taxon>Arachnida</taxon>
        <taxon>Araneae</taxon>
        <taxon>Araneomorphae</taxon>
        <taxon>Entelegynae</taxon>
        <taxon>Araneoidea</taxon>
        <taxon>Araneidae</taxon>
        <taxon>Araneus</taxon>
    </lineage>
</organism>
<reference evidence="1 2" key="1">
    <citation type="journal article" date="2019" name="Sci. Rep.">
        <title>Orb-weaving spider Araneus ventricosus genome elucidates the spidroin gene catalogue.</title>
        <authorList>
            <person name="Kono N."/>
            <person name="Nakamura H."/>
            <person name="Ohtoshi R."/>
            <person name="Moran D.A.P."/>
            <person name="Shinohara A."/>
            <person name="Yoshida Y."/>
            <person name="Fujiwara M."/>
            <person name="Mori M."/>
            <person name="Tomita M."/>
            <person name="Arakawa K."/>
        </authorList>
    </citation>
    <scope>NUCLEOTIDE SEQUENCE [LARGE SCALE GENOMIC DNA]</scope>
</reference>
<dbReference type="AlphaFoldDB" id="A0A4Y2SU12"/>
<keyword evidence="2" id="KW-1185">Reference proteome</keyword>
<dbReference type="EMBL" id="BGPR01024115">
    <property type="protein sequence ID" value="GBN91878.1"/>
    <property type="molecule type" value="Genomic_DNA"/>
</dbReference>